<dbReference type="AlphaFoldDB" id="A0A096B3A5"/>
<name>A0A096B3A5_FLAPL</name>
<evidence type="ECO:0000259" key="5">
    <source>
        <dbReference type="Pfam" id="PF13336"/>
    </source>
</evidence>
<proteinExistence type="inferred from homology"/>
<dbReference type="eggNOG" id="COG0427">
    <property type="taxonomic scope" value="Bacteria"/>
</dbReference>
<gene>
    <name evidence="6" type="ORF">HMPREF9460_03616</name>
</gene>
<dbReference type="Gene3D" id="3.40.1080.20">
    <property type="entry name" value="Acetyl-CoA hydrolase/transferase C-terminal domain"/>
    <property type="match status" value="1"/>
</dbReference>
<dbReference type="PANTHER" id="PTHR43609:SF1">
    <property type="entry name" value="ACETYL-COA HYDROLASE"/>
    <property type="match status" value="1"/>
</dbReference>
<dbReference type="PANTHER" id="PTHR43609">
    <property type="entry name" value="ACETYL-COA HYDROLASE"/>
    <property type="match status" value="1"/>
</dbReference>
<dbReference type="Proteomes" id="UP000029585">
    <property type="component" value="Unassembled WGS sequence"/>
</dbReference>
<feature type="domain" description="Acetyl-CoA hydrolase/transferase C-terminal" evidence="5">
    <location>
        <begin position="310"/>
        <end position="452"/>
    </location>
</feature>
<dbReference type="InterPro" id="IPR026888">
    <property type="entry name" value="AcetylCoA_hyd_C"/>
</dbReference>
<dbReference type="RefSeq" id="WP_009261546.1">
    <property type="nucleotide sequence ID" value="NZ_KN174167.1"/>
</dbReference>
<dbReference type="FunFam" id="3.40.1080.20:FF:000001">
    <property type="entry name" value="Acetyl-CoA hydrolase Ach1"/>
    <property type="match status" value="1"/>
</dbReference>
<sequence>MERIAASLRDKIKSVEEAAALIQSGSVIGCSGFTLVGEPKAVPHELARQKKADHLTILTGASVGDALDGELTRAGLLSMRYPYQSNKSMRNAINAGEVGYSDMHLSHMPEFINRGGLHIDFALVECAAVTEDGVIPSAAVGASDCFLYQADQIILEVNEALPLELYGMHDIYRVGHEPIPLTDATQRIGTAAIPCDFRKIAAIVVTNDPGGCPVFKEPDEVSAAIGAHIISFLKEEVAAGRQPASLSPIQSGVGSVANAVLAGLGSSGFTGLRMYTEVVQDSALELIWEGKMAGASTTAVSLSQKKLELFYENIDFFRERLVIRPQEIANNPELVRRLGLISMNTPIECDLYGNVNSTHIMGNKMMNGIGGSGDFARNAGLTIFATASVAKEGAISCIVPMCSHIDHTEHDVQVIVTEQGLADLRWKSPRQRAELIVERCAHPQYRPLLREYLKDAAKYGGHTPHNLQQALSWHTRYLDTGTMLPG</sequence>
<evidence type="ECO:0000313" key="7">
    <source>
        <dbReference type="Proteomes" id="UP000029585"/>
    </source>
</evidence>
<dbReference type="GO" id="GO:0006083">
    <property type="term" value="P:acetate metabolic process"/>
    <property type="evidence" value="ECO:0007669"/>
    <property type="project" value="InterPro"/>
</dbReference>
<feature type="active site" description="5-glutamyl coenzyme A thioester intermediate" evidence="2">
    <location>
        <position position="277"/>
    </location>
</feature>
<dbReference type="SUPFAM" id="SSF100950">
    <property type="entry name" value="NagB/RpiA/CoA transferase-like"/>
    <property type="match status" value="2"/>
</dbReference>
<feature type="domain" description="Acetyl-CoA hydrolase/transferase N-terminal" evidence="4">
    <location>
        <begin position="9"/>
        <end position="159"/>
    </location>
</feature>
<accession>A0A096B3A5</accession>
<dbReference type="PROSITE" id="PS51257">
    <property type="entry name" value="PROKAR_LIPOPROTEIN"/>
    <property type="match status" value="1"/>
</dbReference>
<dbReference type="HOGENOM" id="CLU_019748_3_0_9"/>
<reference evidence="6 7" key="1">
    <citation type="submission" date="2011-08" db="EMBL/GenBank/DDBJ databases">
        <title>The Genome Sequence of Clostridium orbiscindens 1_3_50AFAA.</title>
        <authorList>
            <consortium name="The Broad Institute Genome Sequencing Platform"/>
            <person name="Earl A."/>
            <person name="Ward D."/>
            <person name="Feldgarden M."/>
            <person name="Gevers D."/>
            <person name="Daigneault M."/>
            <person name="Strauss J."/>
            <person name="Allen-Vercoe E."/>
            <person name="Young S.K."/>
            <person name="Zeng Q."/>
            <person name="Gargeya S."/>
            <person name="Fitzgerald M."/>
            <person name="Haas B."/>
            <person name="Abouelleil A."/>
            <person name="Alvarado L."/>
            <person name="Arachchi H.M."/>
            <person name="Berlin A."/>
            <person name="Brown A."/>
            <person name="Chapman S.B."/>
            <person name="Chen Z."/>
            <person name="Dunbar C."/>
            <person name="Freedman E."/>
            <person name="Gearin G."/>
            <person name="Gellesch M."/>
            <person name="Goldberg J."/>
            <person name="Griggs A."/>
            <person name="Gujja S."/>
            <person name="Heiman D."/>
            <person name="Howarth C."/>
            <person name="Larson L."/>
            <person name="Lui A."/>
            <person name="MacDonald P.J.P."/>
            <person name="Montmayeur A."/>
            <person name="Murphy C."/>
            <person name="Neiman D."/>
            <person name="Pearson M."/>
            <person name="Priest M."/>
            <person name="Roberts A."/>
            <person name="Saif S."/>
            <person name="Shea T."/>
            <person name="Shenoy N."/>
            <person name="Sisk P."/>
            <person name="Stolte C."/>
            <person name="Sykes S."/>
            <person name="Wortman J."/>
            <person name="Nusbaum C."/>
            <person name="Birren B."/>
        </authorList>
    </citation>
    <scope>NUCLEOTIDE SEQUENCE [LARGE SCALE GENOMIC DNA]</scope>
    <source>
        <strain evidence="6 7">1_3_50AFAA</strain>
    </source>
</reference>
<dbReference type="InterPro" id="IPR046433">
    <property type="entry name" value="ActCoA_hydro"/>
</dbReference>
<dbReference type="Pfam" id="PF13336">
    <property type="entry name" value="AcetylCoA_hyd_C"/>
    <property type="match status" value="1"/>
</dbReference>
<keyword evidence="7" id="KW-1185">Reference proteome</keyword>
<dbReference type="PATRIC" id="fig|742738.3.peg.3722"/>
<feature type="binding site" evidence="3">
    <location>
        <begin position="252"/>
        <end position="256"/>
    </location>
    <ligand>
        <name>CoA</name>
        <dbReference type="ChEBI" id="CHEBI:57287"/>
    </ligand>
</feature>
<evidence type="ECO:0000259" key="4">
    <source>
        <dbReference type="Pfam" id="PF02550"/>
    </source>
</evidence>
<dbReference type="Gene3D" id="3.40.1080.10">
    <property type="entry name" value="Glutaconate Coenzyme A-transferase"/>
    <property type="match status" value="1"/>
</dbReference>
<comment type="caution">
    <text evidence="6">The sequence shown here is derived from an EMBL/GenBank/DDBJ whole genome shotgun (WGS) entry which is preliminary data.</text>
</comment>
<dbReference type="GO" id="GO:0003986">
    <property type="term" value="F:acetyl-CoA hydrolase activity"/>
    <property type="evidence" value="ECO:0007669"/>
    <property type="project" value="TreeGrafter"/>
</dbReference>
<dbReference type="EMBL" id="ADLO01000109">
    <property type="protein sequence ID" value="KGF53560.1"/>
    <property type="molecule type" value="Genomic_DNA"/>
</dbReference>
<dbReference type="Pfam" id="PF02550">
    <property type="entry name" value="AcetylCoA_hydro"/>
    <property type="match status" value="1"/>
</dbReference>
<organism evidence="6 7">
    <name type="scientific">Flavonifractor plautii 1_3_50AFAA</name>
    <dbReference type="NCBI Taxonomy" id="742738"/>
    <lineage>
        <taxon>Bacteria</taxon>
        <taxon>Bacillati</taxon>
        <taxon>Bacillota</taxon>
        <taxon>Clostridia</taxon>
        <taxon>Eubacteriales</taxon>
        <taxon>Oscillospiraceae</taxon>
        <taxon>Flavonifractor</taxon>
    </lineage>
</organism>
<dbReference type="GO" id="GO:0006084">
    <property type="term" value="P:acetyl-CoA metabolic process"/>
    <property type="evidence" value="ECO:0007669"/>
    <property type="project" value="InterPro"/>
</dbReference>
<dbReference type="InterPro" id="IPR017821">
    <property type="entry name" value="Succinate_CoA_transferase"/>
</dbReference>
<feature type="binding site" evidence="3">
    <location>
        <position position="391"/>
    </location>
    <ligand>
        <name>CoA</name>
        <dbReference type="ChEBI" id="CHEBI:57287"/>
    </ligand>
</feature>
<dbReference type="InterPro" id="IPR003702">
    <property type="entry name" value="ActCoA_hydro_N"/>
</dbReference>
<feature type="binding site" evidence="3">
    <location>
        <position position="367"/>
    </location>
    <ligand>
        <name>CoA</name>
        <dbReference type="ChEBI" id="CHEBI:57287"/>
    </ligand>
</feature>
<protein>
    <submittedName>
        <fullName evidence="6">Uncharacterized protein</fullName>
    </submittedName>
</protein>
<dbReference type="Gene3D" id="3.30.750.70">
    <property type="entry name" value="4-hydroxybutyrate coenzyme like domains"/>
    <property type="match status" value="1"/>
</dbReference>
<comment type="similarity">
    <text evidence="1">Belongs to the acetyl-CoA hydrolase/transferase family.</text>
</comment>
<dbReference type="InterPro" id="IPR037171">
    <property type="entry name" value="NagB/RpiA_transferase-like"/>
</dbReference>
<feature type="binding site" evidence="3">
    <location>
        <position position="371"/>
    </location>
    <ligand>
        <name>CoA</name>
        <dbReference type="ChEBI" id="CHEBI:57287"/>
    </ligand>
</feature>
<evidence type="ECO:0000313" key="6">
    <source>
        <dbReference type="EMBL" id="KGF53560.1"/>
    </source>
</evidence>
<evidence type="ECO:0000256" key="1">
    <source>
        <dbReference type="ARBA" id="ARBA00009632"/>
    </source>
</evidence>
<feature type="binding site" evidence="3">
    <location>
        <position position="347"/>
    </location>
    <ligand>
        <name>CoA</name>
        <dbReference type="ChEBI" id="CHEBI:57287"/>
    </ligand>
</feature>
<evidence type="ECO:0000256" key="3">
    <source>
        <dbReference type="PIRSR" id="PIRSR617821-2"/>
    </source>
</evidence>
<evidence type="ECO:0000256" key="2">
    <source>
        <dbReference type="PIRSR" id="PIRSR617821-1"/>
    </source>
</evidence>
<dbReference type="NCBIfam" id="TIGR03458">
    <property type="entry name" value="YgfH_subfam"/>
    <property type="match status" value="1"/>
</dbReference>
<dbReference type="GO" id="GO:0008775">
    <property type="term" value="F:acetate CoA-transferase activity"/>
    <property type="evidence" value="ECO:0007669"/>
    <property type="project" value="InterPro"/>
</dbReference>
<dbReference type="InterPro" id="IPR038460">
    <property type="entry name" value="AcetylCoA_hyd_C_sf"/>
</dbReference>